<dbReference type="Pfam" id="PF07584">
    <property type="entry name" value="BatA"/>
    <property type="match status" value="1"/>
</dbReference>
<feature type="domain" description="Aerotolerance regulator N-terminal" evidence="2">
    <location>
        <begin position="1"/>
        <end position="76"/>
    </location>
</feature>
<protein>
    <recommendedName>
        <fullName evidence="6">VWA domain-containing protein</fullName>
    </recommendedName>
</protein>
<dbReference type="EMBL" id="CP001807">
    <property type="protein sequence ID" value="ACY49594.1"/>
    <property type="molecule type" value="Genomic_DNA"/>
</dbReference>
<dbReference type="KEGG" id="rmr:Rmar_2723"/>
<dbReference type="Gene3D" id="2.60.40.10">
    <property type="entry name" value="Immunoglobulins"/>
    <property type="match status" value="1"/>
</dbReference>
<feature type="domain" description="VWFA" evidence="3">
    <location>
        <begin position="96"/>
        <end position="195"/>
    </location>
</feature>
<feature type="transmembrane region" description="Helical" evidence="1">
    <location>
        <begin position="6"/>
        <end position="26"/>
    </location>
</feature>
<accession>D0MGN1</accession>
<keyword evidence="1" id="KW-1133">Transmembrane helix</keyword>
<dbReference type="Gene3D" id="3.40.50.410">
    <property type="entry name" value="von Willebrand factor, type A domain"/>
    <property type="match status" value="1"/>
</dbReference>
<dbReference type="InterPro" id="IPR011933">
    <property type="entry name" value="Double_TM_dom"/>
</dbReference>
<dbReference type="OrthoDB" id="9810200at2"/>
<dbReference type="InterPro" id="IPR036465">
    <property type="entry name" value="vWFA_dom_sf"/>
</dbReference>
<name>D0MGN1_RHOM4</name>
<dbReference type="STRING" id="518766.Rmar_2723"/>
<keyword evidence="1" id="KW-0812">Transmembrane</keyword>
<dbReference type="SUPFAM" id="SSF53300">
    <property type="entry name" value="vWA-like"/>
    <property type="match status" value="1"/>
</dbReference>
<dbReference type="InterPro" id="IPR029062">
    <property type="entry name" value="Class_I_gatase-like"/>
</dbReference>
<dbReference type="InterPro" id="IPR013783">
    <property type="entry name" value="Ig-like_fold"/>
</dbReference>
<evidence type="ECO:0008006" key="6">
    <source>
        <dbReference type="Google" id="ProtNLM"/>
    </source>
</evidence>
<evidence type="ECO:0000259" key="2">
    <source>
        <dbReference type="Pfam" id="PF07584"/>
    </source>
</evidence>
<dbReference type="InterPro" id="IPR002035">
    <property type="entry name" value="VWF_A"/>
</dbReference>
<dbReference type="PANTHER" id="PTHR37464:SF1">
    <property type="entry name" value="BLL2463 PROTEIN"/>
    <property type="match status" value="1"/>
</dbReference>
<feature type="transmembrane region" description="Helical" evidence="1">
    <location>
        <begin position="56"/>
        <end position="74"/>
    </location>
</feature>
<dbReference type="SUPFAM" id="SSF52317">
    <property type="entry name" value="Class I glutamine amidotransferase-like"/>
    <property type="match status" value="1"/>
</dbReference>
<sequence>MTFLNPLALLALAAAAIPVLIHLFHFRRPQRVAFSSLAFLKELQQTALQRLRIRQWLLLLLRTLALVCLVLAFARPVLRGPLASWTGGGTATVVGLVVDNSPSMAVRDAGGAYFAQARTIAAGILAQLDADARVCLVPMAGAAMTPEPVPRDVAEEQLRLLTIRHGARTLAAALREAYACVQQAQAPAVLYAIGDLQASTLVDSLAQPVPEPLPALLIPVGGQTPANLAIMDVRITSRIIEQGQPVRIEATLANFGTAVAEGVVATLSLEEQRVAQASVDLPPGGTARVTFTTTPARRGWLSGVVELLQPDALLEDNTRYLVLHVPEVRRVLLVAGMQARTDYLELALSPEIRQERVRFEITRIAEEALPATALDSYDVVGLVGLHDLSSGEVAALARYVAEGGGLLFFPGADGRLEDYRRLLEALGAGQVRGLVGNWNGTTPIGTFDRMDLAHPLFEGLFVRLPGQREIRTERPAVYFALNYAPGSGLEQTLIRLSNGLPLLQEVRHGAGRVLLWTTAPDPAWSELPLRGLFVPLLYRSVFYLSGSEEEAQDALTAGMPARIRLQAFPTDAVPELVGPDGQVYRAEPERQGGARWARFEPGPAQPGIYELRAGNRVVRRVAVNPAVAESDLRPEAPEEAVRRLQEQTGLSVTLLEVPEASPQAVAAALRQAQVGVELWNVLLGLALGLLVLEMLVALRTRIETVTAGNA</sequence>
<dbReference type="RefSeq" id="WP_012845204.1">
    <property type="nucleotide sequence ID" value="NC_013501.1"/>
</dbReference>
<reference evidence="4 5" key="1">
    <citation type="journal article" date="2009" name="Stand. Genomic Sci.">
        <title>Complete genome sequence of Rhodothermus marinus type strain (R-10).</title>
        <authorList>
            <person name="Nolan M."/>
            <person name="Tindall B.J."/>
            <person name="Pomrenke H."/>
            <person name="Lapidus A."/>
            <person name="Copeland A."/>
            <person name="Glavina Del Rio T."/>
            <person name="Lucas S."/>
            <person name="Chen F."/>
            <person name="Tice H."/>
            <person name="Cheng J.F."/>
            <person name="Saunders E."/>
            <person name="Han C."/>
            <person name="Bruce D."/>
            <person name="Goodwin L."/>
            <person name="Chain P."/>
            <person name="Pitluck S."/>
            <person name="Ovchinikova G."/>
            <person name="Pati A."/>
            <person name="Ivanova N."/>
            <person name="Mavromatis K."/>
            <person name="Chen A."/>
            <person name="Palaniappan K."/>
            <person name="Land M."/>
            <person name="Hauser L."/>
            <person name="Chang Y.J."/>
            <person name="Jeffries C.D."/>
            <person name="Brettin T."/>
            <person name="Goker M."/>
            <person name="Bristow J."/>
            <person name="Eisen J.A."/>
            <person name="Markowitz V."/>
            <person name="Hugenholtz P."/>
            <person name="Kyrpides N.C."/>
            <person name="Klenk H.P."/>
            <person name="Detter J.C."/>
        </authorList>
    </citation>
    <scope>NUCLEOTIDE SEQUENCE [LARGE SCALE GENOMIC DNA]</scope>
    <source>
        <strain evidence="5">ATCC 43812 / DSM 4252 / R-10</strain>
    </source>
</reference>
<dbReference type="Gene3D" id="3.40.50.880">
    <property type="match status" value="1"/>
</dbReference>
<evidence type="ECO:0000313" key="5">
    <source>
        <dbReference type="Proteomes" id="UP000002221"/>
    </source>
</evidence>
<organism evidence="4 5">
    <name type="scientific">Rhodothermus marinus (strain ATCC 43812 / DSM 4252 / R-10)</name>
    <name type="common">Rhodothermus obamensis</name>
    <dbReference type="NCBI Taxonomy" id="518766"/>
    <lineage>
        <taxon>Bacteria</taxon>
        <taxon>Pseudomonadati</taxon>
        <taxon>Rhodothermota</taxon>
        <taxon>Rhodothermia</taxon>
        <taxon>Rhodothermales</taxon>
        <taxon>Rhodothermaceae</taxon>
        <taxon>Rhodothermus</taxon>
    </lineage>
</organism>
<dbReference type="CDD" id="cd03143">
    <property type="entry name" value="A4_beta-galactosidase_middle_domain"/>
    <property type="match status" value="1"/>
</dbReference>
<dbReference type="CDD" id="cd00198">
    <property type="entry name" value="vWFA"/>
    <property type="match status" value="1"/>
</dbReference>
<dbReference type="PANTHER" id="PTHR37464">
    <property type="entry name" value="BLL2463 PROTEIN"/>
    <property type="match status" value="1"/>
</dbReference>
<proteinExistence type="predicted"/>
<evidence type="ECO:0000259" key="3">
    <source>
        <dbReference type="Pfam" id="PF13519"/>
    </source>
</evidence>
<keyword evidence="1" id="KW-0472">Membrane</keyword>
<dbReference type="Pfam" id="PF13519">
    <property type="entry name" value="VWA_2"/>
    <property type="match status" value="1"/>
</dbReference>
<evidence type="ECO:0000313" key="4">
    <source>
        <dbReference type="EMBL" id="ACY49594.1"/>
    </source>
</evidence>
<keyword evidence="5" id="KW-1185">Reference proteome</keyword>
<feature type="transmembrane region" description="Helical" evidence="1">
    <location>
        <begin position="678"/>
        <end position="698"/>
    </location>
</feature>
<dbReference type="AlphaFoldDB" id="D0MGN1"/>
<dbReference type="NCBIfam" id="TIGR02226">
    <property type="entry name" value="two_anch"/>
    <property type="match status" value="1"/>
</dbReference>
<dbReference type="HOGENOM" id="CLU_017817_1_0_10"/>
<dbReference type="InterPro" id="IPR024163">
    <property type="entry name" value="Aerotolerance_reg_N"/>
</dbReference>
<dbReference type="Proteomes" id="UP000002221">
    <property type="component" value="Chromosome"/>
</dbReference>
<dbReference type="eggNOG" id="COG2304">
    <property type="taxonomic scope" value="Bacteria"/>
</dbReference>
<evidence type="ECO:0000256" key="1">
    <source>
        <dbReference type="SAM" id="Phobius"/>
    </source>
</evidence>
<gene>
    <name evidence="4" type="ordered locus">Rmar_2723</name>
</gene>